<gene>
    <name evidence="1" type="ORF">BpHYR1_023339</name>
</gene>
<organism evidence="1 2">
    <name type="scientific">Brachionus plicatilis</name>
    <name type="common">Marine rotifer</name>
    <name type="synonym">Brachionus muelleri</name>
    <dbReference type="NCBI Taxonomy" id="10195"/>
    <lineage>
        <taxon>Eukaryota</taxon>
        <taxon>Metazoa</taxon>
        <taxon>Spiralia</taxon>
        <taxon>Gnathifera</taxon>
        <taxon>Rotifera</taxon>
        <taxon>Eurotatoria</taxon>
        <taxon>Monogononta</taxon>
        <taxon>Pseudotrocha</taxon>
        <taxon>Ploima</taxon>
        <taxon>Brachionidae</taxon>
        <taxon>Brachionus</taxon>
    </lineage>
</organism>
<evidence type="ECO:0000313" key="1">
    <source>
        <dbReference type="EMBL" id="RNA38438.1"/>
    </source>
</evidence>
<dbReference type="AlphaFoldDB" id="A0A3M7SSA0"/>
<keyword evidence="2" id="KW-1185">Reference proteome</keyword>
<reference evidence="1 2" key="1">
    <citation type="journal article" date="2018" name="Sci. Rep.">
        <title>Genomic signatures of local adaptation to the degree of environmental predictability in rotifers.</title>
        <authorList>
            <person name="Franch-Gras L."/>
            <person name="Hahn C."/>
            <person name="Garcia-Roger E.M."/>
            <person name="Carmona M.J."/>
            <person name="Serra M."/>
            <person name="Gomez A."/>
        </authorList>
    </citation>
    <scope>NUCLEOTIDE SEQUENCE [LARGE SCALE GENOMIC DNA]</scope>
    <source>
        <strain evidence="1">HYR1</strain>
    </source>
</reference>
<protein>
    <submittedName>
        <fullName evidence="1">Uncharacterized protein</fullName>
    </submittedName>
</protein>
<proteinExistence type="predicted"/>
<dbReference type="EMBL" id="REGN01000871">
    <property type="protein sequence ID" value="RNA38438.1"/>
    <property type="molecule type" value="Genomic_DNA"/>
</dbReference>
<evidence type="ECO:0000313" key="2">
    <source>
        <dbReference type="Proteomes" id="UP000276133"/>
    </source>
</evidence>
<accession>A0A3M7SSA0</accession>
<comment type="caution">
    <text evidence="1">The sequence shown here is derived from an EMBL/GenBank/DDBJ whole genome shotgun (WGS) entry which is preliminary data.</text>
</comment>
<dbReference type="Proteomes" id="UP000276133">
    <property type="component" value="Unassembled WGS sequence"/>
</dbReference>
<sequence length="116" mass="13543">MKIKTNDDRNFGLTKLNKMLNHQNFPTAYQMQSIPRLIPSICSANVSIKAFKSTFSLKLFKSRFLIRAIFDNPSMPWVTSRAFCKQLNTFPLLLALRQETIVFYDQGEYLYVKILI</sequence>
<name>A0A3M7SSA0_BRAPC</name>